<proteinExistence type="predicted"/>
<keyword evidence="3" id="KW-1185">Reference proteome</keyword>
<sequence>MENAGENKIPTKSPESDADHVIPLRKTPSRKGPILLKRKLQFSKINQCVEEETCNQSRVYQNQSGLGQVSSTEKIGSDDEGRKTEAYVNQLYPADYPEYEDTIESFDRSPLPVTSHSSAIVQEIHLLLPELKTEVTKIEVPQTRVGMSSHMSVTVGGYSPSNSLQKPSLNMPAHNMCVPISDMKMSHTYADESSLRLTMLQQNMTNDLLSTVMTQSSTGMTQSSTGMTQSSTGMTQSSTGMIQSSTVMTQSSTGMTQSSTRMTQSSTGMTQSSTGKLVHHASTTSSMLESPPHQLQLIDSIASSRPPISHPQQEYLSALNMPRNITGHTLLEIGTDQMEKDIYETITDELQSYRNTESFEEVKHETDEYESLIVEQGLKMRKIEDSDMQDDRPTSHIYFILTDDKLQYKNDYVENNEHADRKNLQDSHQNSHDCTLGAKGGFKSDKGGSSDAQVDSTESDLDISSHKTGAGPERKFSSDSVCYASINVKDDSDYLIPVHMRTRHDFKPLKPRPMNSTAFPLPPTPGVENTPFNEADVDIRLMTGQSCGTEGV</sequence>
<reference evidence="2" key="1">
    <citation type="journal article" date="2021" name="Genome Biol. Evol.">
        <title>A High-Quality Reference Genome for a Parasitic Bivalve with Doubly Uniparental Inheritance (Bivalvia: Unionida).</title>
        <authorList>
            <person name="Smith C.H."/>
        </authorList>
    </citation>
    <scope>NUCLEOTIDE SEQUENCE</scope>
    <source>
        <strain evidence="2">CHS0354</strain>
    </source>
</reference>
<evidence type="ECO:0000256" key="1">
    <source>
        <dbReference type="SAM" id="MobiDB-lite"/>
    </source>
</evidence>
<feature type="region of interest" description="Disordered" evidence="1">
    <location>
        <begin position="250"/>
        <end position="272"/>
    </location>
</feature>
<evidence type="ECO:0000313" key="3">
    <source>
        <dbReference type="Proteomes" id="UP001195483"/>
    </source>
</evidence>
<feature type="compositionally biased region" description="Basic and acidic residues" evidence="1">
    <location>
        <begin position="420"/>
        <end position="431"/>
    </location>
</feature>
<dbReference type="Proteomes" id="UP001195483">
    <property type="component" value="Unassembled WGS sequence"/>
</dbReference>
<dbReference type="AlphaFoldDB" id="A0AAE0T091"/>
<feature type="region of interest" description="Disordered" evidence="1">
    <location>
        <begin position="1"/>
        <end position="30"/>
    </location>
</feature>
<reference evidence="2" key="3">
    <citation type="submission" date="2023-05" db="EMBL/GenBank/DDBJ databases">
        <authorList>
            <person name="Smith C.H."/>
        </authorList>
    </citation>
    <scope>NUCLEOTIDE SEQUENCE</scope>
    <source>
        <strain evidence="2">CHS0354</strain>
        <tissue evidence="2">Mantle</tissue>
    </source>
</reference>
<feature type="region of interest" description="Disordered" evidence="1">
    <location>
        <begin position="420"/>
        <end position="476"/>
    </location>
</feature>
<organism evidence="2 3">
    <name type="scientific">Potamilus streckersoni</name>
    <dbReference type="NCBI Taxonomy" id="2493646"/>
    <lineage>
        <taxon>Eukaryota</taxon>
        <taxon>Metazoa</taxon>
        <taxon>Spiralia</taxon>
        <taxon>Lophotrochozoa</taxon>
        <taxon>Mollusca</taxon>
        <taxon>Bivalvia</taxon>
        <taxon>Autobranchia</taxon>
        <taxon>Heteroconchia</taxon>
        <taxon>Palaeoheterodonta</taxon>
        <taxon>Unionida</taxon>
        <taxon>Unionoidea</taxon>
        <taxon>Unionidae</taxon>
        <taxon>Ambleminae</taxon>
        <taxon>Lampsilini</taxon>
        <taxon>Potamilus</taxon>
    </lineage>
</organism>
<evidence type="ECO:0000313" key="2">
    <source>
        <dbReference type="EMBL" id="KAK3600833.1"/>
    </source>
</evidence>
<comment type="caution">
    <text evidence="2">The sequence shown here is derived from an EMBL/GenBank/DDBJ whole genome shotgun (WGS) entry which is preliminary data.</text>
</comment>
<accession>A0AAE0T091</accession>
<feature type="region of interest" description="Disordered" evidence="1">
    <location>
        <begin position="218"/>
        <end position="238"/>
    </location>
</feature>
<reference evidence="2" key="2">
    <citation type="journal article" date="2021" name="Genome Biol. Evol.">
        <title>Developing a high-quality reference genome for a parasitic bivalve with doubly uniparental inheritance (Bivalvia: Unionida).</title>
        <authorList>
            <person name="Smith C.H."/>
        </authorList>
    </citation>
    <scope>NUCLEOTIDE SEQUENCE</scope>
    <source>
        <strain evidence="2">CHS0354</strain>
        <tissue evidence="2">Mantle</tissue>
    </source>
</reference>
<name>A0AAE0T091_9BIVA</name>
<protein>
    <submittedName>
        <fullName evidence="2">Uncharacterized protein</fullName>
    </submittedName>
</protein>
<dbReference type="EMBL" id="JAEAOA010000874">
    <property type="protein sequence ID" value="KAK3600833.1"/>
    <property type="molecule type" value="Genomic_DNA"/>
</dbReference>
<gene>
    <name evidence="2" type="ORF">CHS0354_014194</name>
</gene>